<protein>
    <submittedName>
        <fullName evidence="2">Uncharacterized protein</fullName>
    </submittedName>
</protein>
<evidence type="ECO:0000313" key="3">
    <source>
        <dbReference type="Proteomes" id="UP001174909"/>
    </source>
</evidence>
<evidence type="ECO:0000256" key="1">
    <source>
        <dbReference type="SAM" id="Coils"/>
    </source>
</evidence>
<sequence length="128" mass="14110">MQDNEAPKRERLIRGVGQTVTDAVVRGTDEAVTAAENLKETIKSKTSGDRQARDNVVMVRVDKDSLGKMDELVEAEVAGSRSEAAAYLITEGIKVREPLFKAISAKVEEIRKAKEELRNLLKQEQGGE</sequence>
<comment type="caution">
    <text evidence="2">The sequence shown here is derived from an EMBL/GenBank/DDBJ whole genome shotgun (WGS) entry which is preliminary data.</text>
</comment>
<dbReference type="Proteomes" id="UP001174909">
    <property type="component" value="Unassembled WGS sequence"/>
</dbReference>
<keyword evidence="1" id="KW-0175">Coiled coil</keyword>
<accession>A0AA35RLI3</accession>
<dbReference type="AlphaFoldDB" id="A0AA35RLI3"/>
<dbReference type="EMBL" id="CASHTH010001293">
    <property type="protein sequence ID" value="CAI8013755.1"/>
    <property type="molecule type" value="Genomic_DNA"/>
</dbReference>
<evidence type="ECO:0000313" key="2">
    <source>
        <dbReference type="EMBL" id="CAI8013755.1"/>
    </source>
</evidence>
<name>A0AA35RLI3_GEOBA</name>
<gene>
    <name evidence="2" type="ORF">GBAR_LOCUS8678</name>
</gene>
<proteinExistence type="predicted"/>
<feature type="coiled-coil region" evidence="1">
    <location>
        <begin position="100"/>
        <end position="127"/>
    </location>
</feature>
<reference evidence="2" key="1">
    <citation type="submission" date="2023-03" db="EMBL/GenBank/DDBJ databases">
        <authorList>
            <person name="Steffen K."/>
            <person name="Cardenas P."/>
        </authorList>
    </citation>
    <scope>NUCLEOTIDE SEQUENCE</scope>
</reference>
<organism evidence="2 3">
    <name type="scientific">Geodia barretti</name>
    <name type="common">Barrett's horny sponge</name>
    <dbReference type="NCBI Taxonomy" id="519541"/>
    <lineage>
        <taxon>Eukaryota</taxon>
        <taxon>Metazoa</taxon>
        <taxon>Porifera</taxon>
        <taxon>Demospongiae</taxon>
        <taxon>Heteroscleromorpha</taxon>
        <taxon>Tetractinellida</taxon>
        <taxon>Astrophorina</taxon>
        <taxon>Geodiidae</taxon>
        <taxon>Geodia</taxon>
    </lineage>
</organism>
<keyword evidence="3" id="KW-1185">Reference proteome</keyword>